<dbReference type="GO" id="GO:0005829">
    <property type="term" value="C:cytosol"/>
    <property type="evidence" value="ECO:0007669"/>
    <property type="project" value="TreeGrafter"/>
</dbReference>
<dbReference type="Proteomes" id="UP000271098">
    <property type="component" value="Unassembled WGS sequence"/>
</dbReference>
<dbReference type="EMBL" id="UYRT01083961">
    <property type="protein sequence ID" value="VDN28170.1"/>
    <property type="molecule type" value="Genomic_DNA"/>
</dbReference>
<keyword evidence="3" id="KW-1185">Reference proteome</keyword>
<dbReference type="OrthoDB" id="5867403at2759"/>
<proteinExistence type="predicted"/>
<dbReference type="GO" id="GO:0005096">
    <property type="term" value="F:GTPase activator activity"/>
    <property type="evidence" value="ECO:0007669"/>
    <property type="project" value="TreeGrafter"/>
</dbReference>
<dbReference type="PANTHER" id="PTHR31441">
    <property type="entry name" value="FOLLICULIN FAMILY MEMBER"/>
    <property type="match status" value="1"/>
</dbReference>
<dbReference type="AlphaFoldDB" id="A0A183E6J8"/>
<organism evidence="4">
    <name type="scientific">Gongylonema pulchrum</name>
    <dbReference type="NCBI Taxonomy" id="637853"/>
    <lineage>
        <taxon>Eukaryota</taxon>
        <taxon>Metazoa</taxon>
        <taxon>Ecdysozoa</taxon>
        <taxon>Nematoda</taxon>
        <taxon>Chromadorea</taxon>
        <taxon>Rhabditida</taxon>
        <taxon>Spirurina</taxon>
        <taxon>Spiruromorpha</taxon>
        <taxon>Spiruroidea</taxon>
        <taxon>Gongylonematidae</taxon>
        <taxon>Gongylonema</taxon>
    </lineage>
</organism>
<feature type="compositionally biased region" description="Polar residues" evidence="1">
    <location>
        <begin position="204"/>
        <end position="219"/>
    </location>
</feature>
<reference evidence="2 3" key="2">
    <citation type="submission" date="2018-11" db="EMBL/GenBank/DDBJ databases">
        <authorList>
            <consortium name="Pathogen Informatics"/>
        </authorList>
    </citation>
    <scope>NUCLEOTIDE SEQUENCE [LARGE SCALE GENOMIC DNA]</scope>
</reference>
<dbReference type="InterPro" id="IPR021713">
    <property type="entry name" value="Folliculin"/>
</dbReference>
<gene>
    <name evidence="2" type="ORF">GPUH_LOCUS16589</name>
</gene>
<protein>
    <submittedName>
        <fullName evidence="2 4">Uncharacterized protein</fullName>
    </submittedName>
</protein>
<evidence type="ECO:0000313" key="3">
    <source>
        <dbReference type="Proteomes" id="UP000271098"/>
    </source>
</evidence>
<dbReference type="GO" id="GO:0000122">
    <property type="term" value="P:negative regulation of transcription by RNA polymerase II"/>
    <property type="evidence" value="ECO:0007669"/>
    <property type="project" value="TreeGrafter"/>
</dbReference>
<name>A0A183E6J8_9BILA</name>
<dbReference type="WBParaSite" id="GPUH_0001661101-mRNA-1">
    <property type="protein sequence ID" value="GPUH_0001661101-mRNA-1"/>
    <property type="gene ID" value="GPUH_0001661101"/>
</dbReference>
<evidence type="ECO:0000313" key="4">
    <source>
        <dbReference type="WBParaSite" id="GPUH_0001661101-mRNA-1"/>
    </source>
</evidence>
<dbReference type="GO" id="GO:1904263">
    <property type="term" value="P:positive regulation of TORC1 signaling"/>
    <property type="evidence" value="ECO:0007669"/>
    <property type="project" value="TreeGrafter"/>
</dbReference>
<evidence type="ECO:0000313" key="2">
    <source>
        <dbReference type="EMBL" id="VDN28170.1"/>
    </source>
</evidence>
<dbReference type="PANTHER" id="PTHR31441:SF2">
    <property type="entry name" value="FOLLICULIN"/>
    <property type="match status" value="1"/>
</dbReference>
<accession>A0A183E6J8</accession>
<evidence type="ECO:0000256" key="1">
    <source>
        <dbReference type="SAM" id="MobiDB-lite"/>
    </source>
</evidence>
<feature type="region of interest" description="Disordered" evidence="1">
    <location>
        <begin position="201"/>
        <end position="228"/>
    </location>
</feature>
<reference evidence="4" key="1">
    <citation type="submission" date="2016-06" db="UniProtKB">
        <authorList>
            <consortium name="WormBaseParasite"/>
        </authorList>
    </citation>
    <scope>IDENTIFICATION</scope>
</reference>
<sequence length="228" mass="25071">MDKLLITNNYDFFVSSMSSIIRYLQKRADNVFGSEQSDTSNEAMKQATASRASMHMTWLLRTQTRLCTEYLLEGVPTQDMLVMKEREKDWADGDGDSVDINASRNIESIATLRQIAKMLERLPRVDNRSVLDVVLTQLVIGGQVSAQIIIKCWPLSDLMANLLGCPLETPLSPDAIDIVVLTLHVPPGGIRSPAIDEDDHLRASSLSSGGCISPPMSTSSKEDNMVSG</sequence>